<evidence type="ECO:0000256" key="1">
    <source>
        <dbReference type="SAM" id="Phobius"/>
    </source>
</evidence>
<feature type="transmembrane region" description="Helical" evidence="1">
    <location>
        <begin position="43"/>
        <end position="66"/>
    </location>
</feature>
<name>A0A1V4HVS0_NITVU</name>
<evidence type="ECO:0000313" key="3">
    <source>
        <dbReference type="Proteomes" id="UP000189940"/>
    </source>
</evidence>
<feature type="transmembrane region" description="Helical" evidence="1">
    <location>
        <begin position="130"/>
        <end position="151"/>
    </location>
</feature>
<reference evidence="2 3" key="1">
    <citation type="submission" date="2017-02" db="EMBL/GenBank/DDBJ databases">
        <title>Genome sequence of the nitrite-oxidizing bacterium Nitrobacter vulgaris strain Ab1.</title>
        <authorList>
            <person name="Mellbye B.L."/>
            <person name="Davis E.W."/>
            <person name="Spieck E."/>
            <person name="Chang J.H."/>
            <person name="Bottomley P.J."/>
            <person name="Sayavedra-Soto L.A."/>
        </authorList>
    </citation>
    <scope>NUCLEOTIDE SEQUENCE [LARGE SCALE GENOMIC DNA]</scope>
    <source>
        <strain evidence="2 3">Ab1</strain>
    </source>
</reference>
<dbReference type="Proteomes" id="UP000189940">
    <property type="component" value="Unassembled WGS sequence"/>
</dbReference>
<keyword evidence="1" id="KW-0472">Membrane</keyword>
<comment type="caution">
    <text evidence="2">The sequence shown here is derived from an EMBL/GenBank/DDBJ whole genome shotgun (WGS) entry which is preliminary data.</text>
</comment>
<evidence type="ECO:0000313" key="2">
    <source>
        <dbReference type="EMBL" id="OPH82077.1"/>
    </source>
</evidence>
<organism evidence="2 3">
    <name type="scientific">Nitrobacter vulgaris</name>
    <dbReference type="NCBI Taxonomy" id="29421"/>
    <lineage>
        <taxon>Bacteria</taxon>
        <taxon>Pseudomonadati</taxon>
        <taxon>Pseudomonadota</taxon>
        <taxon>Alphaproteobacteria</taxon>
        <taxon>Hyphomicrobiales</taxon>
        <taxon>Nitrobacteraceae</taxon>
        <taxon>Nitrobacter</taxon>
    </lineage>
</organism>
<dbReference type="AlphaFoldDB" id="A0A1V4HVS0"/>
<feature type="transmembrane region" description="Helical" evidence="1">
    <location>
        <begin position="273"/>
        <end position="292"/>
    </location>
</feature>
<feature type="transmembrane region" description="Helical" evidence="1">
    <location>
        <begin position="78"/>
        <end position="99"/>
    </location>
</feature>
<dbReference type="EMBL" id="MWPQ01000049">
    <property type="protein sequence ID" value="OPH82077.1"/>
    <property type="molecule type" value="Genomic_DNA"/>
</dbReference>
<dbReference type="STRING" id="29421.B2M20_12845"/>
<feature type="transmembrane region" description="Helical" evidence="1">
    <location>
        <begin position="12"/>
        <end position="31"/>
    </location>
</feature>
<keyword evidence="1" id="KW-1133">Transmembrane helix</keyword>
<feature type="transmembrane region" description="Helical" evidence="1">
    <location>
        <begin position="205"/>
        <end position="227"/>
    </location>
</feature>
<feature type="transmembrane region" description="Helical" evidence="1">
    <location>
        <begin position="358"/>
        <end position="376"/>
    </location>
</feature>
<protein>
    <recommendedName>
        <fullName evidence="4">Polysaccharide biosynthesis protein</fullName>
    </recommendedName>
</protein>
<dbReference type="RefSeq" id="WP_079447445.1">
    <property type="nucleotide sequence ID" value="NZ_MWPQ01000049.1"/>
</dbReference>
<accession>A0A1V4HVS0</accession>
<feature type="transmembrane region" description="Helical" evidence="1">
    <location>
        <begin position="105"/>
        <end position="123"/>
    </location>
</feature>
<feature type="transmembrane region" description="Helical" evidence="1">
    <location>
        <begin position="304"/>
        <end position="322"/>
    </location>
</feature>
<feature type="transmembrane region" description="Helical" evidence="1">
    <location>
        <begin position="334"/>
        <end position="352"/>
    </location>
</feature>
<proteinExistence type="predicted"/>
<sequence length="381" mass="41150">MTPRSLVGYLHGAFWKVLALLAKAAFVFLIIPRLADGVFGGYSLVSTVTTLIAIMLSLGALDALPIVARGRKAVEQSLAPLFHLILIAAGLCLAVYTVMGGVAPIAAAVAAANLSYLILSGILRSSRPHYYELLTNLPTPLFVGLCAILRSPDLERLLLLFAVANLVVVVGIAAWGGLLSPSSRRQRTYSAAITRRLLKTGNFKSLSTILLLVDFRALILIPSVLFATVPADTLAMALTLAEAVWQLGMVVVNRSYSRYCAGIGTLADSVKTASVLLAGFTLLGCAFIWLPIPFTIRGFDWPLIGWALLFFAAMIALLELRYFFWSRGQYDYQIILAQVGIVAVQAFVVALLPEHVWLPASAIVLLTATILLLAILSRRRK</sequence>
<feature type="transmembrane region" description="Helical" evidence="1">
    <location>
        <begin position="233"/>
        <end position="252"/>
    </location>
</feature>
<evidence type="ECO:0008006" key="4">
    <source>
        <dbReference type="Google" id="ProtNLM"/>
    </source>
</evidence>
<gene>
    <name evidence="2" type="ORF">B2M20_12845</name>
</gene>
<feature type="transmembrane region" description="Helical" evidence="1">
    <location>
        <begin position="157"/>
        <end position="179"/>
    </location>
</feature>
<keyword evidence="1" id="KW-0812">Transmembrane</keyword>
<keyword evidence="3" id="KW-1185">Reference proteome</keyword>